<evidence type="ECO:0000313" key="2">
    <source>
        <dbReference type="Proteomes" id="UP000010474"/>
    </source>
</evidence>
<dbReference type="eggNOG" id="COG1569">
    <property type="taxonomic scope" value="Bacteria"/>
</dbReference>
<dbReference type="PATRIC" id="fig|272123.3.peg.268"/>
<sequence>MARHLVILDSCVLFPMYLRDTLLRCAWGGLYIPFWSQEILDGATRDLVLTDKMQSDKAKNLETQIKIHFPEAMVEVPSGLVQVMTNHLGDRHVMAAAVVVKANIIVTSNLKHFQEKDLAPWQIKAQSPDVFLTELYNFYPQQVIAVL</sequence>
<gene>
    <name evidence="1" type="ordered locus">Anacy_0249</name>
</gene>
<accession>K9ZAU1</accession>
<proteinExistence type="predicted"/>
<protein>
    <submittedName>
        <fullName evidence="1">Uncharacterized protein</fullName>
    </submittedName>
</protein>
<dbReference type="KEGG" id="acy:Anacy_0249"/>
<dbReference type="Proteomes" id="UP000010474">
    <property type="component" value="Chromosome"/>
</dbReference>
<dbReference type="HOGENOM" id="CLU_096418_0_1_3"/>
<dbReference type="EMBL" id="CP003659">
    <property type="protein sequence ID" value="AFZ55854.1"/>
    <property type="molecule type" value="Genomic_DNA"/>
</dbReference>
<keyword evidence="2" id="KW-1185">Reference proteome</keyword>
<dbReference type="STRING" id="272123.Anacy_0249"/>
<dbReference type="AlphaFoldDB" id="K9ZAU1"/>
<name>K9ZAU1_ANACC</name>
<dbReference type="RefSeq" id="WP_015212510.1">
    <property type="nucleotide sequence ID" value="NC_019771.1"/>
</dbReference>
<reference evidence="2" key="1">
    <citation type="journal article" date="2013" name="Proc. Natl. Acad. Sci. U.S.A.">
        <title>Improving the coverage of the cyanobacterial phylum using diversity-driven genome sequencing.</title>
        <authorList>
            <person name="Shih P.M."/>
            <person name="Wu D."/>
            <person name="Latifi A."/>
            <person name="Axen S.D."/>
            <person name="Fewer D.P."/>
            <person name="Talla E."/>
            <person name="Calteau A."/>
            <person name="Cai F."/>
            <person name="Tandeau de Marsac N."/>
            <person name="Rippka R."/>
            <person name="Herdman M."/>
            <person name="Sivonen K."/>
            <person name="Coursin T."/>
            <person name="Laurent T."/>
            <person name="Goodwin L."/>
            <person name="Nolan M."/>
            <person name="Davenport K.W."/>
            <person name="Han C.S."/>
            <person name="Rubin E.M."/>
            <person name="Eisen J.A."/>
            <person name="Woyke T."/>
            <person name="Gugger M."/>
            <person name="Kerfeld C.A."/>
        </authorList>
    </citation>
    <scope>NUCLEOTIDE SEQUENCE [LARGE SCALE GENOMIC DNA]</scope>
    <source>
        <strain evidence="2">ATCC 27899 / PCC 7122</strain>
    </source>
</reference>
<organism evidence="1 2">
    <name type="scientific">Anabaena cylindrica (strain ATCC 27899 / PCC 7122)</name>
    <dbReference type="NCBI Taxonomy" id="272123"/>
    <lineage>
        <taxon>Bacteria</taxon>
        <taxon>Bacillati</taxon>
        <taxon>Cyanobacteriota</taxon>
        <taxon>Cyanophyceae</taxon>
        <taxon>Nostocales</taxon>
        <taxon>Nostocaceae</taxon>
        <taxon>Anabaena</taxon>
    </lineage>
</organism>
<evidence type="ECO:0000313" key="1">
    <source>
        <dbReference type="EMBL" id="AFZ55854.1"/>
    </source>
</evidence>